<name>A0A1I0S4T6_9BACT</name>
<feature type="domain" description="RagB/SusD" evidence="7">
    <location>
        <begin position="344"/>
        <end position="446"/>
    </location>
</feature>
<evidence type="ECO:0000313" key="9">
    <source>
        <dbReference type="EMBL" id="SEW49816.1"/>
    </source>
</evidence>
<sequence>MIKVAKNIIILLSLSVAGFVQSGCKKEFLEVTPKGVLIAQKTGDYDMMLNAASLHQFSLFSPAVMGDEVAGSGSFNVVGFGAASMADQEAFKWSDDIYLPNVTESEITMFVKQVYIYNKIIAEVMKASDGTDAQKNALRAEALMGRAWVHFLLVNLYGKPYNAATAATDLASPLFMTADVTQTTFTRATVKQLYDQIVADLNEAIPLLPETITNRARGAKPTAQALLGKVYVFMQQWDTALPLLQAFTTSLSRSTIKVGLYDYHKEFAANGTFLPIDPMNGPNRLYADMDNEVAYMRSAARLYGAGLDGVVMSSQTAALFTTDDERLKFFSTQTWLTGASYPSNMRRAWGQSYANMGVTVTDIYLLIAECKARLGQLPAAAEDLKNFRLTRVASSDAPVPTAIAGDKVALVKFILEERIREFALTGNRWLDMRRISVEPSYAGTVGNTHKVYDDFGKVTGTYTMKPERLTLRFAIYVMDANPTMSNNP</sequence>
<evidence type="ECO:0000259" key="8">
    <source>
        <dbReference type="Pfam" id="PF14322"/>
    </source>
</evidence>
<proteinExistence type="inferred from homology"/>
<dbReference type="Gene3D" id="1.25.40.390">
    <property type="match status" value="1"/>
</dbReference>
<evidence type="ECO:0000256" key="3">
    <source>
        <dbReference type="ARBA" id="ARBA00022729"/>
    </source>
</evidence>
<evidence type="ECO:0000256" key="6">
    <source>
        <dbReference type="SAM" id="SignalP"/>
    </source>
</evidence>
<protein>
    <submittedName>
        <fullName evidence="9">SusD family protein</fullName>
    </submittedName>
</protein>
<evidence type="ECO:0000256" key="1">
    <source>
        <dbReference type="ARBA" id="ARBA00004442"/>
    </source>
</evidence>
<accession>A0A1I0S4T6</accession>
<keyword evidence="4" id="KW-0472">Membrane</keyword>
<comment type="subcellular location">
    <subcellularLocation>
        <location evidence="1">Cell outer membrane</location>
    </subcellularLocation>
</comment>
<feature type="signal peptide" evidence="6">
    <location>
        <begin position="1"/>
        <end position="22"/>
    </location>
</feature>
<dbReference type="AlphaFoldDB" id="A0A1I0S4T6"/>
<feature type="chain" id="PRO_5011623502" evidence="6">
    <location>
        <begin position="23"/>
        <end position="488"/>
    </location>
</feature>
<reference evidence="10" key="1">
    <citation type="submission" date="2016-10" db="EMBL/GenBank/DDBJ databases">
        <authorList>
            <person name="Varghese N."/>
            <person name="Submissions S."/>
        </authorList>
    </citation>
    <scope>NUCLEOTIDE SEQUENCE [LARGE SCALE GENOMIC DNA]</scope>
    <source>
        <strain evidence="10">DSM 3695</strain>
    </source>
</reference>
<dbReference type="GO" id="GO:0009279">
    <property type="term" value="C:cell outer membrane"/>
    <property type="evidence" value="ECO:0007669"/>
    <property type="project" value="UniProtKB-SubCell"/>
</dbReference>
<dbReference type="Proteomes" id="UP000199310">
    <property type="component" value="Unassembled WGS sequence"/>
</dbReference>
<keyword evidence="3 6" id="KW-0732">Signal</keyword>
<evidence type="ECO:0000313" key="10">
    <source>
        <dbReference type="Proteomes" id="UP000199310"/>
    </source>
</evidence>
<dbReference type="Pfam" id="PF14322">
    <property type="entry name" value="SusD-like_3"/>
    <property type="match status" value="1"/>
</dbReference>
<dbReference type="SUPFAM" id="SSF48452">
    <property type="entry name" value="TPR-like"/>
    <property type="match status" value="1"/>
</dbReference>
<dbReference type="RefSeq" id="WP_218150373.1">
    <property type="nucleotide sequence ID" value="NZ_FOJG01000002.1"/>
</dbReference>
<evidence type="ECO:0000256" key="5">
    <source>
        <dbReference type="ARBA" id="ARBA00023237"/>
    </source>
</evidence>
<feature type="domain" description="SusD-like N-terminal" evidence="8">
    <location>
        <begin position="112"/>
        <end position="231"/>
    </location>
</feature>
<dbReference type="InterPro" id="IPR033985">
    <property type="entry name" value="SusD-like_N"/>
</dbReference>
<dbReference type="STRING" id="29529.SAMN04488122_3591"/>
<comment type="similarity">
    <text evidence="2">Belongs to the SusD family.</text>
</comment>
<keyword evidence="5" id="KW-0998">Cell outer membrane</keyword>
<keyword evidence="10" id="KW-1185">Reference proteome</keyword>
<dbReference type="EMBL" id="FOJG01000002">
    <property type="protein sequence ID" value="SEW49816.1"/>
    <property type="molecule type" value="Genomic_DNA"/>
</dbReference>
<dbReference type="InterPro" id="IPR012944">
    <property type="entry name" value="SusD_RagB_dom"/>
</dbReference>
<evidence type="ECO:0000256" key="2">
    <source>
        <dbReference type="ARBA" id="ARBA00006275"/>
    </source>
</evidence>
<dbReference type="InterPro" id="IPR011990">
    <property type="entry name" value="TPR-like_helical_dom_sf"/>
</dbReference>
<gene>
    <name evidence="9" type="ORF">SAMN04488122_3591</name>
</gene>
<dbReference type="Pfam" id="PF07980">
    <property type="entry name" value="SusD_RagB"/>
    <property type="match status" value="1"/>
</dbReference>
<evidence type="ECO:0000256" key="4">
    <source>
        <dbReference type="ARBA" id="ARBA00023136"/>
    </source>
</evidence>
<organism evidence="9 10">
    <name type="scientific">Chitinophaga arvensicola</name>
    <dbReference type="NCBI Taxonomy" id="29529"/>
    <lineage>
        <taxon>Bacteria</taxon>
        <taxon>Pseudomonadati</taxon>
        <taxon>Bacteroidota</taxon>
        <taxon>Chitinophagia</taxon>
        <taxon>Chitinophagales</taxon>
        <taxon>Chitinophagaceae</taxon>
        <taxon>Chitinophaga</taxon>
    </lineage>
</organism>
<evidence type="ECO:0000259" key="7">
    <source>
        <dbReference type="Pfam" id="PF07980"/>
    </source>
</evidence>